<evidence type="ECO:0000259" key="7">
    <source>
        <dbReference type="Pfam" id="PF01435"/>
    </source>
</evidence>
<dbReference type="RefSeq" id="WP_112139600.1">
    <property type="nucleotide sequence ID" value="NZ_CP016181.1"/>
</dbReference>
<evidence type="ECO:0000256" key="3">
    <source>
        <dbReference type="ARBA" id="ARBA00022801"/>
    </source>
</evidence>
<dbReference type="Pfam" id="PF01435">
    <property type="entry name" value="Peptidase_M48"/>
    <property type="match status" value="1"/>
</dbReference>
<evidence type="ECO:0000256" key="2">
    <source>
        <dbReference type="ARBA" id="ARBA00022723"/>
    </source>
</evidence>
<gene>
    <name evidence="8" type="ORF">A8139_15700</name>
</gene>
<evidence type="ECO:0000256" key="4">
    <source>
        <dbReference type="ARBA" id="ARBA00022833"/>
    </source>
</evidence>
<evidence type="ECO:0000313" key="8">
    <source>
        <dbReference type="EMBL" id="AWY01238.1"/>
    </source>
</evidence>
<evidence type="ECO:0000313" key="9">
    <source>
        <dbReference type="Proteomes" id="UP000249898"/>
    </source>
</evidence>
<dbReference type="PROSITE" id="PS51257">
    <property type="entry name" value="PROKAR_LIPOPROTEIN"/>
    <property type="match status" value="1"/>
</dbReference>
<dbReference type="GO" id="GO:0051603">
    <property type="term" value="P:proteolysis involved in protein catabolic process"/>
    <property type="evidence" value="ECO:0007669"/>
    <property type="project" value="TreeGrafter"/>
</dbReference>
<protein>
    <submittedName>
        <fullName evidence="8">Peptidase</fullName>
    </submittedName>
</protein>
<dbReference type="PANTHER" id="PTHR22726:SF24">
    <property type="entry name" value="M48 FAMILY METALLOPEPTIDASE"/>
    <property type="match status" value="1"/>
</dbReference>
<name>A0A2Z4PUF1_9GAMM</name>
<keyword evidence="3 6" id="KW-0378">Hydrolase</keyword>
<dbReference type="AlphaFoldDB" id="A0A2Z4PUF1"/>
<comment type="similarity">
    <text evidence="6">Belongs to the peptidase M48 family.</text>
</comment>
<keyword evidence="1 6" id="KW-0645">Protease</keyword>
<proteinExistence type="inferred from homology"/>
<dbReference type="OrthoDB" id="9810445at2"/>
<dbReference type="InterPro" id="IPR051156">
    <property type="entry name" value="Mito/Outer_Membr_Metalloprot"/>
</dbReference>
<keyword evidence="4 6" id="KW-0862">Zinc</keyword>
<dbReference type="GO" id="GO:0016020">
    <property type="term" value="C:membrane"/>
    <property type="evidence" value="ECO:0007669"/>
    <property type="project" value="TreeGrafter"/>
</dbReference>
<dbReference type="CDD" id="cd07331">
    <property type="entry name" value="M48C_Oma1_like"/>
    <property type="match status" value="1"/>
</dbReference>
<evidence type="ECO:0000256" key="6">
    <source>
        <dbReference type="RuleBase" id="RU003983"/>
    </source>
</evidence>
<evidence type="ECO:0000256" key="5">
    <source>
        <dbReference type="ARBA" id="ARBA00023049"/>
    </source>
</evidence>
<sequence>MKLIQFSYKATLAAALVILIGCSSSPTGRKQFAVLPDSQMDQMGVQSFTEMKKETPASSNAKLREQVQCVADTIIAVLPDKYRNQDWEIVLFDDEQVNAFALPGYKVGVYTGLLKVAENQSQLAAVVGHELAHVIARHGNERVSTQLATSQALALGYQLSGEESPEKIVIFQALGIGAQIGIILPFSRSHESEADLLGLEYMAKAGFDPRESVQLWRNMSEGGNSKTPELLSTHPSHSTRIEDLQSNMQPNFAAYNALVAQNKQSQCY</sequence>
<dbReference type="PANTHER" id="PTHR22726">
    <property type="entry name" value="METALLOENDOPEPTIDASE OMA1"/>
    <property type="match status" value="1"/>
</dbReference>
<dbReference type="InterPro" id="IPR001915">
    <property type="entry name" value="Peptidase_M48"/>
</dbReference>
<comment type="cofactor">
    <cofactor evidence="6">
        <name>Zn(2+)</name>
        <dbReference type="ChEBI" id="CHEBI:29105"/>
    </cofactor>
    <text evidence="6">Binds 1 zinc ion per subunit.</text>
</comment>
<accession>A0A2Z4PUF1</accession>
<keyword evidence="2" id="KW-0479">Metal-binding</keyword>
<evidence type="ECO:0000256" key="1">
    <source>
        <dbReference type="ARBA" id="ARBA00022670"/>
    </source>
</evidence>
<keyword evidence="5 6" id="KW-0482">Metalloprotease</keyword>
<organism evidence="8 9">
    <name type="scientific">Marinomonas primoryensis</name>
    <dbReference type="NCBI Taxonomy" id="178399"/>
    <lineage>
        <taxon>Bacteria</taxon>
        <taxon>Pseudomonadati</taxon>
        <taxon>Pseudomonadota</taxon>
        <taxon>Gammaproteobacteria</taxon>
        <taxon>Oceanospirillales</taxon>
        <taxon>Oceanospirillaceae</taxon>
        <taxon>Marinomonas</taxon>
    </lineage>
</organism>
<dbReference type="Proteomes" id="UP000249898">
    <property type="component" value="Chromosome"/>
</dbReference>
<dbReference type="GO" id="GO:0046872">
    <property type="term" value="F:metal ion binding"/>
    <property type="evidence" value="ECO:0007669"/>
    <property type="project" value="UniProtKB-KW"/>
</dbReference>
<dbReference type="EMBL" id="CP016181">
    <property type="protein sequence ID" value="AWY01238.1"/>
    <property type="molecule type" value="Genomic_DNA"/>
</dbReference>
<dbReference type="GO" id="GO:0004222">
    <property type="term" value="F:metalloendopeptidase activity"/>
    <property type="evidence" value="ECO:0007669"/>
    <property type="project" value="InterPro"/>
</dbReference>
<reference evidence="8 9" key="1">
    <citation type="submission" date="2016-06" db="EMBL/GenBank/DDBJ databases">
        <title>The sequenced genome of the ice-adhering bacterium Marinomonas primoryensis, from Antarctica.</title>
        <authorList>
            <person name="Graham L."/>
            <person name="Vance T.D.R."/>
            <person name="Davies P.L."/>
        </authorList>
    </citation>
    <scope>NUCLEOTIDE SEQUENCE [LARGE SCALE GENOMIC DNA]</scope>
    <source>
        <strain evidence="8 9">AceL</strain>
    </source>
</reference>
<dbReference type="Gene3D" id="3.30.2010.10">
    <property type="entry name" value="Metalloproteases ('zincins'), catalytic domain"/>
    <property type="match status" value="1"/>
</dbReference>
<feature type="domain" description="Peptidase M48" evidence="7">
    <location>
        <begin position="61"/>
        <end position="246"/>
    </location>
</feature>